<feature type="transmembrane region" description="Helical" evidence="1">
    <location>
        <begin position="117"/>
        <end position="136"/>
    </location>
</feature>
<dbReference type="PANTHER" id="PTHR38454:SF1">
    <property type="entry name" value="INTEGRAL MEMBRANE PROTEIN"/>
    <property type="match status" value="1"/>
</dbReference>
<feature type="transmembrane region" description="Helical" evidence="1">
    <location>
        <begin position="89"/>
        <end position="111"/>
    </location>
</feature>
<protein>
    <submittedName>
        <fullName evidence="2">YfhO family protein</fullName>
    </submittedName>
</protein>
<dbReference type="PANTHER" id="PTHR38454">
    <property type="entry name" value="INTEGRAL MEMBRANE PROTEIN-RELATED"/>
    <property type="match status" value="1"/>
</dbReference>
<keyword evidence="3" id="KW-1185">Reference proteome</keyword>
<feature type="transmembrane region" description="Helical" evidence="1">
    <location>
        <begin position="292"/>
        <end position="307"/>
    </location>
</feature>
<keyword evidence="1" id="KW-0472">Membrane</keyword>
<feature type="transmembrane region" description="Helical" evidence="1">
    <location>
        <begin position="352"/>
        <end position="372"/>
    </location>
</feature>
<organism evidence="2 3">
    <name type="scientific">Streptomyces somaliensis (strain ATCC 33201 / DSM 40738 / JCM 12659 / KCTC 9044 / NCTC 11332 / NRRL B-12077 / IP 733)</name>
    <dbReference type="NCBI Taxonomy" id="1134445"/>
    <lineage>
        <taxon>Bacteria</taxon>
        <taxon>Bacillati</taxon>
        <taxon>Actinomycetota</taxon>
        <taxon>Actinomycetes</taxon>
        <taxon>Kitasatosporales</taxon>
        <taxon>Streptomycetaceae</taxon>
        <taxon>Streptomyces</taxon>
    </lineage>
</organism>
<gene>
    <name evidence="2" type="ORF">HGA06_12385</name>
</gene>
<dbReference type="Proteomes" id="UP000570003">
    <property type="component" value="Unassembled WGS sequence"/>
</dbReference>
<feature type="non-terminal residue" evidence="2">
    <location>
        <position position="399"/>
    </location>
</feature>
<reference evidence="2 3" key="1">
    <citation type="submission" date="2020-04" db="EMBL/GenBank/DDBJ databases">
        <title>MicrobeNet Type strains.</title>
        <authorList>
            <person name="Nicholson A.C."/>
        </authorList>
    </citation>
    <scope>NUCLEOTIDE SEQUENCE [LARGE SCALE GENOMIC DNA]</scope>
    <source>
        <strain evidence="2 3">DSM 40738</strain>
    </source>
</reference>
<feature type="transmembrane region" description="Helical" evidence="1">
    <location>
        <begin position="210"/>
        <end position="230"/>
    </location>
</feature>
<keyword evidence="1" id="KW-1133">Transmembrane helix</keyword>
<evidence type="ECO:0000313" key="2">
    <source>
        <dbReference type="EMBL" id="NKY14929.1"/>
    </source>
</evidence>
<accession>A0AA44DE22</accession>
<name>A0AA44DE22_STRE0</name>
<dbReference type="InterPro" id="IPR018580">
    <property type="entry name" value="Uncharacterised_YfhO"/>
</dbReference>
<comment type="caution">
    <text evidence="2">The sequence shown here is derived from an EMBL/GenBank/DDBJ whole genome shotgun (WGS) entry which is preliminary data.</text>
</comment>
<evidence type="ECO:0000256" key="1">
    <source>
        <dbReference type="SAM" id="Phobius"/>
    </source>
</evidence>
<feature type="transmembrane region" description="Helical" evidence="1">
    <location>
        <begin position="260"/>
        <end position="280"/>
    </location>
</feature>
<keyword evidence="1" id="KW-0812">Transmembrane</keyword>
<dbReference type="EMBL" id="JAAXOU010000122">
    <property type="protein sequence ID" value="NKY14929.1"/>
    <property type="molecule type" value="Genomic_DNA"/>
</dbReference>
<feature type="transmembrane region" description="Helical" evidence="1">
    <location>
        <begin position="327"/>
        <end position="345"/>
    </location>
</feature>
<proteinExistence type="predicted"/>
<dbReference type="AlphaFoldDB" id="A0AA44DE22"/>
<feature type="transmembrane region" description="Helical" evidence="1">
    <location>
        <begin position="168"/>
        <end position="198"/>
    </location>
</feature>
<feature type="transmembrane region" description="Helical" evidence="1">
    <location>
        <begin position="378"/>
        <end position="397"/>
    </location>
</feature>
<sequence>MFAVLAVCAGDAASRTFPFGARTRAVNDLGNQFVPFHAHLWDLLHGRADTGPLNWRSGYGTSLLPDLGTYLTSPFAPLVAVFPRERIDLAVYVVTVLKIGAAAAAMALSLLRQRRGARWGAAALGASYALCGWAVAEASYNPMWLDGLIAFPLLCLVAEWVLRGRRPVLGPVVVAVCWVANFYTAYMATLGAALVLLARGGARPRVLGRAAATVLAGIGLAAPVLVPVFLGSRHAYPGWTRDFDAAPWTDLAARVLPATYGFFTPALFLAAGALLPAAALPFHRGVPGRERLVWGGLVAGVLLSLQWEPTHLVWHVFATPNGSPYRQTFVLAGVAVMAAWTGVAAGWPGWRALLGGAGVLAAVAVAAAGSALATPPAYALFAGGVALAVGAVVLQIGRA</sequence>
<evidence type="ECO:0000313" key="3">
    <source>
        <dbReference type="Proteomes" id="UP000570003"/>
    </source>
</evidence>
<dbReference type="Pfam" id="PF09586">
    <property type="entry name" value="YfhO"/>
    <property type="match status" value="1"/>
</dbReference>